<dbReference type="CDD" id="cd07377">
    <property type="entry name" value="WHTH_GntR"/>
    <property type="match status" value="1"/>
</dbReference>
<dbReference type="PRINTS" id="PR00035">
    <property type="entry name" value="HTHGNTR"/>
</dbReference>
<evidence type="ECO:0000313" key="6">
    <source>
        <dbReference type="Proteomes" id="UP000199350"/>
    </source>
</evidence>
<dbReference type="GO" id="GO:0045892">
    <property type="term" value="P:negative regulation of DNA-templated transcription"/>
    <property type="evidence" value="ECO:0007669"/>
    <property type="project" value="TreeGrafter"/>
</dbReference>
<dbReference type="InterPro" id="IPR028978">
    <property type="entry name" value="Chorismate_lyase_/UTRA_dom_sf"/>
</dbReference>
<dbReference type="InterPro" id="IPR011663">
    <property type="entry name" value="UTRA"/>
</dbReference>
<evidence type="ECO:0000256" key="2">
    <source>
        <dbReference type="ARBA" id="ARBA00023125"/>
    </source>
</evidence>
<dbReference type="EMBL" id="LT629700">
    <property type="protein sequence ID" value="SDL89346.1"/>
    <property type="molecule type" value="Genomic_DNA"/>
</dbReference>
<keyword evidence="1" id="KW-0805">Transcription regulation</keyword>
<dbReference type="AlphaFoldDB" id="A0A1G9NRW5"/>
<dbReference type="OrthoDB" id="7363114at2"/>
<feature type="domain" description="HTH gntR-type" evidence="4">
    <location>
        <begin position="4"/>
        <end position="74"/>
    </location>
</feature>
<dbReference type="SUPFAM" id="SSF46785">
    <property type="entry name" value="Winged helix' DNA-binding domain"/>
    <property type="match status" value="1"/>
</dbReference>
<dbReference type="RefSeq" id="WP_092149899.1">
    <property type="nucleotide sequence ID" value="NZ_LT629700.1"/>
</dbReference>
<dbReference type="PROSITE" id="PS50949">
    <property type="entry name" value="HTH_GNTR"/>
    <property type="match status" value="1"/>
</dbReference>
<gene>
    <name evidence="5" type="ORF">SAMN04488535_1152</name>
</gene>
<evidence type="ECO:0000259" key="4">
    <source>
        <dbReference type="PROSITE" id="PS50949"/>
    </source>
</evidence>
<dbReference type="InterPro" id="IPR000524">
    <property type="entry name" value="Tscrpt_reg_HTH_GntR"/>
</dbReference>
<evidence type="ECO:0000313" key="5">
    <source>
        <dbReference type="EMBL" id="SDL89346.1"/>
    </source>
</evidence>
<dbReference type="SMART" id="SM00866">
    <property type="entry name" value="UTRA"/>
    <property type="match status" value="1"/>
</dbReference>
<dbReference type="SMART" id="SM00345">
    <property type="entry name" value="HTH_GNTR"/>
    <property type="match status" value="1"/>
</dbReference>
<protein>
    <submittedName>
        <fullName evidence="5">Transcriptional regulator, GntR family</fullName>
    </submittedName>
</protein>
<dbReference type="InterPro" id="IPR050679">
    <property type="entry name" value="Bact_HTH_transcr_reg"/>
</dbReference>
<keyword evidence="6" id="KW-1185">Reference proteome</keyword>
<dbReference type="Gene3D" id="1.10.10.10">
    <property type="entry name" value="Winged helix-like DNA-binding domain superfamily/Winged helix DNA-binding domain"/>
    <property type="match status" value="1"/>
</dbReference>
<dbReference type="PANTHER" id="PTHR44846:SF17">
    <property type="entry name" value="GNTR-FAMILY TRANSCRIPTIONAL REGULATOR"/>
    <property type="match status" value="1"/>
</dbReference>
<dbReference type="Gene3D" id="3.40.1410.10">
    <property type="entry name" value="Chorismate lyase-like"/>
    <property type="match status" value="1"/>
</dbReference>
<dbReference type="PANTHER" id="PTHR44846">
    <property type="entry name" value="MANNOSYL-D-GLYCERATE TRANSPORT/METABOLISM SYSTEM REPRESSOR MNGR-RELATED"/>
    <property type="match status" value="1"/>
</dbReference>
<keyword evidence="3" id="KW-0804">Transcription</keyword>
<organism evidence="5 6">
    <name type="scientific">Corynebacterium mycetoides</name>
    <dbReference type="NCBI Taxonomy" id="38302"/>
    <lineage>
        <taxon>Bacteria</taxon>
        <taxon>Bacillati</taxon>
        <taxon>Actinomycetota</taxon>
        <taxon>Actinomycetes</taxon>
        <taxon>Mycobacteriales</taxon>
        <taxon>Corynebacteriaceae</taxon>
        <taxon>Corynebacterium</taxon>
    </lineage>
</organism>
<evidence type="ECO:0000256" key="3">
    <source>
        <dbReference type="ARBA" id="ARBA00023163"/>
    </source>
</evidence>
<dbReference type="STRING" id="38302.SAMN04488535_1152"/>
<reference evidence="6" key="1">
    <citation type="submission" date="2016-10" db="EMBL/GenBank/DDBJ databases">
        <authorList>
            <person name="Varghese N."/>
            <person name="Submissions S."/>
        </authorList>
    </citation>
    <scope>NUCLEOTIDE SEQUENCE [LARGE SCALE GENOMIC DNA]</scope>
    <source>
        <strain evidence="6">DSM 20632</strain>
    </source>
</reference>
<dbReference type="SUPFAM" id="SSF64288">
    <property type="entry name" value="Chorismate lyase-like"/>
    <property type="match status" value="1"/>
</dbReference>
<dbReference type="InterPro" id="IPR036390">
    <property type="entry name" value="WH_DNA-bd_sf"/>
</dbReference>
<dbReference type="Pfam" id="PF07702">
    <property type="entry name" value="UTRA"/>
    <property type="match status" value="1"/>
</dbReference>
<dbReference type="Proteomes" id="UP000199350">
    <property type="component" value="Chromosome I"/>
</dbReference>
<sequence length="233" mass="25941">MARKHEYLVIAEQLRQRIETCELGPGDRLPSEREMVQDFSVARMTVRRALGLLQEEGLVERRRGRTGGTFARPLPPVVDVGSAEGLLHQLEHHGMRVRSELVDTGERVPPRMVALGFGTEPDVQIPMREMVHFADDRPVMAESAYLRPGRESEFEGLAASSLTCAPGEDPAAHRSREDLVMPTVASEKECTLLGLSTPAPLQRIVRKVWEDGELLSYSAIVLRTDSVTLRVSH</sequence>
<accession>A0A1G9NRW5</accession>
<dbReference type="GO" id="GO:0003677">
    <property type="term" value="F:DNA binding"/>
    <property type="evidence" value="ECO:0007669"/>
    <property type="project" value="UniProtKB-KW"/>
</dbReference>
<dbReference type="GO" id="GO:0003700">
    <property type="term" value="F:DNA-binding transcription factor activity"/>
    <property type="evidence" value="ECO:0007669"/>
    <property type="project" value="InterPro"/>
</dbReference>
<evidence type="ECO:0000256" key="1">
    <source>
        <dbReference type="ARBA" id="ARBA00023015"/>
    </source>
</evidence>
<dbReference type="InterPro" id="IPR036388">
    <property type="entry name" value="WH-like_DNA-bd_sf"/>
</dbReference>
<name>A0A1G9NRW5_9CORY</name>
<proteinExistence type="predicted"/>
<dbReference type="Pfam" id="PF00392">
    <property type="entry name" value="GntR"/>
    <property type="match status" value="1"/>
</dbReference>
<keyword evidence="2" id="KW-0238">DNA-binding</keyword>